<reference evidence="1" key="1">
    <citation type="submission" date="2017-05" db="EMBL/GenBank/DDBJ databases">
        <title>The Genome Sequence of Enterococcus sp. 9D6_DIV0238.</title>
        <authorList>
            <consortium name="The Broad Institute Genomics Platform"/>
            <consortium name="The Broad Institute Genomic Center for Infectious Diseases"/>
            <person name="Earl A."/>
            <person name="Manson A."/>
            <person name="Schwartman J."/>
            <person name="Gilmore M."/>
            <person name="Abouelleil A."/>
            <person name="Cao P."/>
            <person name="Chapman S."/>
            <person name="Cusick C."/>
            <person name="Shea T."/>
            <person name="Young S."/>
            <person name="Neafsey D."/>
            <person name="Nusbaum C."/>
            <person name="Birren B."/>
        </authorList>
    </citation>
    <scope>NUCLEOTIDE SEQUENCE [LARGE SCALE GENOMIC DNA]</scope>
    <source>
        <strain evidence="1">9D6_DIV0238</strain>
    </source>
</reference>
<dbReference type="OrthoDB" id="3238747at2"/>
<dbReference type="AlphaFoldDB" id="A0A200J758"/>
<dbReference type="RefSeq" id="WP_087640519.1">
    <property type="nucleotide sequence ID" value="NZ_CP147246.1"/>
</dbReference>
<proteinExistence type="predicted"/>
<sequence>MEIKLDVAITPKKTTIKIKPTQSTLTILPVTKANMKLALSELYMLLNDHTIISIGRSEVPDTIEKNAFNKIMHLSVPWDVELDYLEQSLINEAKKCGHDLINTQQAEITIPKNAQKTTTAFKEELLAVLKTFGYSLSPAPEAKNDKPKPAKARHKWTKEVSQIEFTVDTRESKATVFWQKRNEMLLKAGATLMATPPLNKDGSLGFSAKMGQRIREDHVDKIKNNVTTEDIVLKSVNEVGLFLYFGGTNSWLELTDRDGKTINEWTVID</sequence>
<dbReference type="EMBL" id="CP147246">
    <property type="protein sequence ID" value="WYJ94195.1"/>
    <property type="molecule type" value="Genomic_DNA"/>
</dbReference>
<reference evidence="2" key="2">
    <citation type="submission" date="2017-05" db="EMBL/GenBank/DDBJ databases">
        <authorList>
            <consortium name="The Broad Institute Genomics Platform"/>
            <consortium name="The Broad Institute Genomic Center for Infectious Diseases"/>
            <person name="Earl A."/>
            <person name="Manson A."/>
            <person name="Schwartman J."/>
            <person name="Gilmore M."/>
            <person name="Abouelleil A."/>
            <person name="Cao P."/>
            <person name="Chapman S."/>
            <person name="Cusick C."/>
            <person name="Shea T."/>
            <person name="Young S."/>
            <person name="Neafsey D."/>
            <person name="Nusbaum C."/>
            <person name="Birren B."/>
        </authorList>
    </citation>
    <scope>NUCLEOTIDE SEQUENCE</scope>
    <source>
        <strain evidence="2">9D6_DIV0238</strain>
    </source>
</reference>
<protein>
    <submittedName>
        <fullName evidence="1">Uncharacterized protein</fullName>
    </submittedName>
</protein>
<organism evidence="1">
    <name type="scientific">Candidatus Enterococcus dunnyi</name>
    <dbReference type="NCBI Taxonomy" id="1834192"/>
    <lineage>
        <taxon>Bacteria</taxon>
        <taxon>Bacillati</taxon>
        <taxon>Bacillota</taxon>
        <taxon>Bacilli</taxon>
        <taxon>Lactobacillales</taxon>
        <taxon>Enterococcaceae</taxon>
        <taxon>Enterococcus</taxon>
    </lineage>
</organism>
<accession>A0A200J758</accession>
<evidence type="ECO:0000313" key="3">
    <source>
        <dbReference type="Proteomes" id="UP000196151"/>
    </source>
</evidence>
<dbReference type="EMBL" id="NIBQ01000002">
    <property type="protein sequence ID" value="OUZ32671.1"/>
    <property type="molecule type" value="Genomic_DNA"/>
</dbReference>
<evidence type="ECO:0000313" key="2">
    <source>
        <dbReference type="EMBL" id="WYJ94195.1"/>
    </source>
</evidence>
<evidence type="ECO:0000313" key="1">
    <source>
        <dbReference type="EMBL" id="OUZ32671.1"/>
    </source>
</evidence>
<name>A0A200J758_9ENTE</name>
<reference evidence="2" key="3">
    <citation type="submission" date="2024-03" db="EMBL/GenBank/DDBJ databases">
        <title>The Genome Sequence of Enterococcus sp. DIV0238c.</title>
        <authorList>
            <consortium name="The Broad Institute Genomics Platform"/>
            <consortium name="The Broad Institute Microbial Omics Core"/>
            <consortium name="The Broad Institute Genomic Center for Infectious Diseases"/>
            <person name="Earl A."/>
            <person name="Manson A."/>
            <person name="Gilmore M."/>
            <person name="Schwartman J."/>
            <person name="Shea T."/>
            <person name="Abouelleil A."/>
            <person name="Cao P."/>
            <person name="Chapman S."/>
            <person name="Cusick C."/>
            <person name="Young S."/>
            <person name="Neafsey D."/>
            <person name="Nusbaum C."/>
            <person name="Birren B."/>
        </authorList>
    </citation>
    <scope>NUCLEOTIDE SEQUENCE</scope>
    <source>
        <strain evidence="2">9D6_DIV0238</strain>
    </source>
</reference>
<keyword evidence="3" id="KW-1185">Reference proteome</keyword>
<dbReference type="Proteomes" id="UP000196151">
    <property type="component" value="Chromosome"/>
</dbReference>
<gene>
    <name evidence="1" type="ORF">A5889_001380</name>
    <name evidence="2" type="ORF">A5889_001697</name>
</gene>